<keyword evidence="2" id="KW-0067">ATP-binding</keyword>
<dbReference type="OrthoDB" id="9771372at2"/>
<dbReference type="CDD" id="cd00009">
    <property type="entry name" value="AAA"/>
    <property type="match status" value="1"/>
</dbReference>
<protein>
    <submittedName>
        <fullName evidence="6">Response regulator of zinc sigma-54-dependent two-component system</fullName>
    </submittedName>
</protein>
<accession>A0A0F5HNV2</accession>
<evidence type="ECO:0000256" key="3">
    <source>
        <dbReference type="ARBA" id="ARBA00023015"/>
    </source>
</evidence>
<feature type="domain" description="Sigma-54 factor interaction" evidence="5">
    <location>
        <begin position="342"/>
        <end position="534"/>
    </location>
</feature>
<dbReference type="PROSITE" id="PS50045">
    <property type="entry name" value="SIGMA54_INTERACT_4"/>
    <property type="match status" value="1"/>
</dbReference>
<dbReference type="GO" id="GO:0005524">
    <property type="term" value="F:ATP binding"/>
    <property type="evidence" value="ECO:0007669"/>
    <property type="project" value="UniProtKB-KW"/>
</dbReference>
<keyword evidence="4" id="KW-0804">Transcription</keyword>
<dbReference type="Proteomes" id="UP000031563">
    <property type="component" value="Unassembled WGS sequence"/>
</dbReference>
<dbReference type="InterPro" id="IPR025943">
    <property type="entry name" value="Sigma_54_int_dom_ATP-bd_2"/>
</dbReference>
<keyword evidence="3" id="KW-0805">Transcription regulation</keyword>
<keyword evidence="7" id="KW-1185">Reference proteome</keyword>
<dbReference type="GO" id="GO:0006355">
    <property type="term" value="P:regulation of DNA-templated transcription"/>
    <property type="evidence" value="ECO:0007669"/>
    <property type="project" value="InterPro"/>
</dbReference>
<dbReference type="Pfam" id="PF00158">
    <property type="entry name" value="Sigma54_activat"/>
    <property type="match status" value="1"/>
</dbReference>
<keyword evidence="1" id="KW-0547">Nucleotide-binding</keyword>
<dbReference type="SMART" id="SM00382">
    <property type="entry name" value="AAA"/>
    <property type="match status" value="1"/>
</dbReference>
<dbReference type="InterPro" id="IPR003018">
    <property type="entry name" value="GAF"/>
</dbReference>
<dbReference type="SUPFAM" id="SSF52540">
    <property type="entry name" value="P-loop containing nucleoside triphosphate hydrolases"/>
    <property type="match status" value="1"/>
</dbReference>
<dbReference type="Gene3D" id="3.30.450.40">
    <property type="match status" value="1"/>
</dbReference>
<dbReference type="InterPro" id="IPR003593">
    <property type="entry name" value="AAA+_ATPase"/>
</dbReference>
<organism evidence="6 7">
    <name type="scientific">Bacillus thermotolerans</name>
    <name type="common">Quasibacillus thermotolerans</name>
    <dbReference type="NCBI Taxonomy" id="1221996"/>
    <lineage>
        <taxon>Bacteria</taxon>
        <taxon>Bacillati</taxon>
        <taxon>Bacillota</taxon>
        <taxon>Bacilli</taxon>
        <taxon>Bacillales</taxon>
        <taxon>Bacillaceae</taxon>
        <taxon>Bacillus</taxon>
    </lineage>
</organism>
<name>A0A0F5HNV2_BACTR</name>
<dbReference type="Gene3D" id="3.40.50.300">
    <property type="entry name" value="P-loop containing nucleotide triphosphate hydrolases"/>
    <property type="match status" value="1"/>
</dbReference>
<dbReference type="RefSeq" id="WP_052725950.1">
    <property type="nucleotide sequence ID" value="NZ_JWIR02000076.1"/>
</dbReference>
<evidence type="ECO:0000313" key="6">
    <source>
        <dbReference type="EMBL" id="KKB35039.1"/>
    </source>
</evidence>
<dbReference type="PROSITE" id="PS00675">
    <property type="entry name" value="SIGMA54_INTERACT_1"/>
    <property type="match status" value="1"/>
</dbReference>
<dbReference type="InterPro" id="IPR027417">
    <property type="entry name" value="P-loop_NTPase"/>
</dbReference>
<dbReference type="InterPro" id="IPR025662">
    <property type="entry name" value="Sigma_54_int_dom_ATP-bd_1"/>
</dbReference>
<sequence>MSNFLVYNQSTEKVLMAWSDYITKGKLNQNIVRPEVLNSWKRSKDYSVDPYQNKVDKILNYSQLKSVRDKNDLLLSIAEPKMKALAESLYGTDAVVTLADKNGVIFNTFGDSQILVKSEGIGLVPGSIWNEQVAGTNAVGIALSRKKPIQVLYSEHFSTGWHDWSSNAAPIYHPITKELIGVLDIAGMFKNVSRQTLELAISTTNLISNLIINDLYKYGVTQNPYLHATFQAINDPILIVDANKNIIKINSFMKTILQQEGCEDLLEFKEIDQMIHHILQHKEKFIENEVSLSDTNTRYNCKMFTVFIDTDVSGIIIQLEKRSRKVNTVHQSTAASYTFNDIIGQSDALKKQVALARKAAQFDATLFISGESGTGKEMFAHSIHDDSERKDGPFVAVNCGAIPKNLIESELFGYEKGSFTGADSKGRKGKFEQAQGGTIFLDEIGDMPLDVQVQLLRVLEEKVISRVGGHKSIKLDIRIIAATHKNLLEEVKQGRFRQDLYYRIQGIQLSLPPLRDREDDILELSRYFLKELSP</sequence>
<dbReference type="FunFam" id="3.40.50.300:FF:000006">
    <property type="entry name" value="DNA-binding transcriptional regulator NtrC"/>
    <property type="match status" value="1"/>
</dbReference>
<dbReference type="PANTHER" id="PTHR32071">
    <property type="entry name" value="TRANSCRIPTIONAL REGULATORY PROTEIN"/>
    <property type="match status" value="1"/>
</dbReference>
<dbReference type="GO" id="GO:0003677">
    <property type="term" value="F:DNA binding"/>
    <property type="evidence" value="ECO:0007669"/>
    <property type="project" value="UniProtKB-KW"/>
</dbReference>
<dbReference type="STRING" id="1221996.QY95_03610"/>
<dbReference type="Pfam" id="PF01590">
    <property type="entry name" value="GAF"/>
    <property type="match status" value="1"/>
</dbReference>
<evidence type="ECO:0000259" key="5">
    <source>
        <dbReference type="PROSITE" id="PS50045"/>
    </source>
</evidence>
<comment type="caution">
    <text evidence="6">The sequence shown here is derived from an EMBL/GenBank/DDBJ whole genome shotgun (WGS) entry which is preliminary data.</text>
</comment>
<evidence type="ECO:0000313" key="7">
    <source>
        <dbReference type="Proteomes" id="UP000031563"/>
    </source>
</evidence>
<dbReference type="InterPro" id="IPR002078">
    <property type="entry name" value="Sigma_54_int"/>
</dbReference>
<dbReference type="EMBL" id="JWIR02000076">
    <property type="protein sequence ID" value="KKB35039.1"/>
    <property type="molecule type" value="Genomic_DNA"/>
</dbReference>
<dbReference type="PANTHER" id="PTHR32071:SF57">
    <property type="entry name" value="C4-DICARBOXYLATE TRANSPORT TRANSCRIPTIONAL REGULATORY PROTEIN DCTD"/>
    <property type="match status" value="1"/>
</dbReference>
<evidence type="ECO:0000256" key="1">
    <source>
        <dbReference type="ARBA" id="ARBA00022741"/>
    </source>
</evidence>
<proteinExistence type="predicted"/>
<evidence type="ECO:0000256" key="4">
    <source>
        <dbReference type="ARBA" id="ARBA00023163"/>
    </source>
</evidence>
<dbReference type="PROSITE" id="PS00676">
    <property type="entry name" value="SIGMA54_INTERACT_2"/>
    <property type="match status" value="1"/>
</dbReference>
<evidence type="ECO:0000256" key="2">
    <source>
        <dbReference type="ARBA" id="ARBA00022840"/>
    </source>
</evidence>
<dbReference type="AlphaFoldDB" id="A0A0F5HNV2"/>
<reference evidence="6" key="1">
    <citation type="submission" date="2015-02" db="EMBL/GenBank/DDBJ databases">
        <title>Genome Assembly of Bacillaceae bacterium MTCC 8252.</title>
        <authorList>
            <person name="Verma A."/>
            <person name="Khatri I."/>
            <person name="Mual P."/>
            <person name="Subramanian S."/>
            <person name="Krishnamurthi S."/>
        </authorList>
    </citation>
    <scope>NUCLEOTIDE SEQUENCE [LARGE SCALE GENOMIC DNA]</scope>
    <source>
        <strain evidence="6">MTCC 8252</strain>
    </source>
</reference>
<gene>
    <name evidence="6" type="ORF">QY95_03610</name>
</gene>
<dbReference type="InterPro" id="IPR029016">
    <property type="entry name" value="GAF-like_dom_sf"/>
</dbReference>